<dbReference type="PANTHER" id="PTHR33116:SF78">
    <property type="entry name" value="OS12G0587133 PROTEIN"/>
    <property type="match status" value="1"/>
</dbReference>
<dbReference type="PROSITE" id="PS50878">
    <property type="entry name" value="RT_POL"/>
    <property type="match status" value="1"/>
</dbReference>
<dbReference type="InterPro" id="IPR036691">
    <property type="entry name" value="Endo/exonu/phosph_ase_sf"/>
</dbReference>
<organism evidence="2 3">
    <name type="scientific">Paspalum notatum var. saurae</name>
    <dbReference type="NCBI Taxonomy" id="547442"/>
    <lineage>
        <taxon>Eukaryota</taxon>
        <taxon>Viridiplantae</taxon>
        <taxon>Streptophyta</taxon>
        <taxon>Embryophyta</taxon>
        <taxon>Tracheophyta</taxon>
        <taxon>Spermatophyta</taxon>
        <taxon>Magnoliopsida</taxon>
        <taxon>Liliopsida</taxon>
        <taxon>Poales</taxon>
        <taxon>Poaceae</taxon>
        <taxon>PACMAD clade</taxon>
        <taxon>Panicoideae</taxon>
        <taxon>Andropogonodae</taxon>
        <taxon>Paspaleae</taxon>
        <taxon>Paspalinae</taxon>
        <taxon>Paspalum</taxon>
    </lineage>
</organism>
<evidence type="ECO:0000313" key="2">
    <source>
        <dbReference type="EMBL" id="WVZ70613.1"/>
    </source>
</evidence>
<dbReference type="Pfam" id="PF00078">
    <property type="entry name" value="RVT_1"/>
    <property type="match status" value="1"/>
</dbReference>
<evidence type="ECO:0000313" key="3">
    <source>
        <dbReference type="Proteomes" id="UP001341281"/>
    </source>
</evidence>
<reference evidence="2 3" key="1">
    <citation type="submission" date="2024-02" db="EMBL/GenBank/DDBJ databases">
        <title>High-quality chromosome-scale genome assembly of Pensacola bahiagrass (Paspalum notatum Flugge var. saurae).</title>
        <authorList>
            <person name="Vega J.M."/>
            <person name="Podio M."/>
            <person name="Orjuela J."/>
            <person name="Siena L.A."/>
            <person name="Pessino S.C."/>
            <person name="Combes M.C."/>
            <person name="Mariac C."/>
            <person name="Albertini E."/>
            <person name="Pupilli F."/>
            <person name="Ortiz J.P.A."/>
            <person name="Leblanc O."/>
        </authorList>
    </citation>
    <scope>NUCLEOTIDE SEQUENCE [LARGE SCALE GENOMIC DNA]</scope>
    <source>
        <strain evidence="2">R1</strain>
        <tissue evidence="2">Leaf</tissue>
    </source>
</reference>
<accession>A0AAQ3TBV0</accession>
<dbReference type="InterPro" id="IPR000477">
    <property type="entry name" value="RT_dom"/>
</dbReference>
<dbReference type="Pfam" id="PF03372">
    <property type="entry name" value="Exo_endo_phos"/>
    <property type="match status" value="1"/>
</dbReference>
<evidence type="ECO:0000259" key="1">
    <source>
        <dbReference type="PROSITE" id="PS50878"/>
    </source>
</evidence>
<dbReference type="SUPFAM" id="SSF56672">
    <property type="entry name" value="DNA/RNA polymerases"/>
    <property type="match status" value="1"/>
</dbReference>
<dbReference type="Pfam" id="PF13966">
    <property type="entry name" value="zf-RVT"/>
    <property type="match status" value="2"/>
</dbReference>
<dbReference type="InterPro" id="IPR005135">
    <property type="entry name" value="Endo/exonuclease/phosphatase"/>
</dbReference>
<sequence length="1308" mass="148126">MVVPVKLSEFRSQAVKAVGGSAIPGSLHCASPWETMSAPWARAPCSAALRRHEAVGEEAPYDAHAMALRHHVELSSPVASDQVRADVRRMQHLTAEMSSKSRTINLGERPGTSCSSLYTRKSAYNAFFLAFFLESSFHHGRGFGNLGPLLRCNFFLWLAIKNRCWTADHLLKHGLPHPSVCLMCNQEEESIQHIRSSPRRSGQKFSLVLDCSFLLPNLIMVEESKQNAYFVKDLIAWSFWEHVRRVDNYSLSIQFAPQFGQSWCLTCVYGPQGNEEKIQFLEELHAIRAACPGPWMVAGDFNLIYRDKDKNNTNFNRAMMGRFRRFINDLALKEIPLQGRKYTWSNQQNAPTLVKLDRVLCSVDWEDKFPNCLLQSLASNDSDHCPLLLGLHDNKPGKRRFHFESFWIKLDGFHELVATFWALVPAGTCPFLMLNQKFKAVARGLQSWSSKMVGHVKFQLALAREILHQFEIAQDSRPLSPRELWLKNNLKKHSLGLASLQRTIARLRHKDKAEVIDTFYENLLGRSTERLQTVNLAELDIASHDLTDLELPFSEEEVWKTVKQLPSDKAPGPDGFTGRFYKSCWSVIKNDVMAAVSAVWSRKFGNFGTLNSAFITLIPKKDSADQPKDFRPISLVHSFAKLMTKLLVNRLAARLQHLVSPNQSAFIKGRFIQDNFMLVQQTARFLHQQKQPRILLKLDISKAFDSVSWPFLLEVLQHLGFSQIWRDIICGLLSSSSTQVLLNGIPGGHVYHQCGLSKGDPLSPMLFILVMDVLGHMISQAAQEGLLQPLSTRALQHRVSLYGDDVVLFLRPVDGDIFVTLDILNLFGEASGLRTSLQKSSVMPIRCDDSELMVVQNLLPCTLSEFPCKYLGLPLSLKKLTRAQVQPIVDRIAEQLPNWKADLMTRAGRRVQVQFVLTGMLIYLFMASDLPAWAVKAIDKIRRGFLWRGRKDVKGGHCLVAWVKVCQPFELGGLGISDLKTLGWALRLRWLWLQKTEPNRPWARLPVQVPDQAKAFFAMATTSVVGNGAHTFFWTDRWLDGRSIEELAPRLFAVIPKRRIKQRTVQEALTNRTWISDIQGALDVGVLTDYLHLWDLLSDIQLQPEVEDRHIWKLSPNGQYSAKSAYEGFFLGATLFEPWKKIWKSWAPPKCRFFIWLAAHKKCWTADRLTRHGLPCSACCPLCDQEEETIDHLLIGCAFAREFWFKLLRQVNLQAISPQPVDSSFFVWWEKASNTAASNAAAKLVMQGVNSLIILGAWTIWNHRNKCVFDGSAPNVAAALVIAGEECRLWALAGARGLSLLTDPPPLQ</sequence>
<dbReference type="GO" id="GO:0003824">
    <property type="term" value="F:catalytic activity"/>
    <property type="evidence" value="ECO:0007669"/>
    <property type="project" value="InterPro"/>
</dbReference>
<dbReference type="Proteomes" id="UP001341281">
    <property type="component" value="Chromosome 04"/>
</dbReference>
<dbReference type="PANTHER" id="PTHR33116">
    <property type="entry name" value="REVERSE TRANSCRIPTASE ZINC-BINDING DOMAIN-CONTAINING PROTEIN-RELATED-RELATED"/>
    <property type="match status" value="1"/>
</dbReference>
<dbReference type="SUPFAM" id="SSF56219">
    <property type="entry name" value="DNase I-like"/>
    <property type="match status" value="1"/>
</dbReference>
<dbReference type="EMBL" id="CP144748">
    <property type="protein sequence ID" value="WVZ70613.1"/>
    <property type="molecule type" value="Genomic_DNA"/>
</dbReference>
<gene>
    <name evidence="2" type="ORF">U9M48_019262</name>
</gene>
<dbReference type="InterPro" id="IPR026960">
    <property type="entry name" value="RVT-Znf"/>
</dbReference>
<proteinExistence type="predicted"/>
<name>A0AAQ3TBV0_PASNO</name>
<dbReference type="CDD" id="cd01650">
    <property type="entry name" value="RT_nLTR_like"/>
    <property type="match status" value="1"/>
</dbReference>
<feature type="domain" description="Reverse transcriptase" evidence="1">
    <location>
        <begin position="599"/>
        <end position="875"/>
    </location>
</feature>
<dbReference type="Gene3D" id="3.60.10.10">
    <property type="entry name" value="Endonuclease/exonuclease/phosphatase"/>
    <property type="match status" value="1"/>
</dbReference>
<dbReference type="InterPro" id="IPR043502">
    <property type="entry name" value="DNA/RNA_pol_sf"/>
</dbReference>
<keyword evidence="3" id="KW-1185">Reference proteome</keyword>
<protein>
    <recommendedName>
        <fullName evidence="1">Reverse transcriptase domain-containing protein</fullName>
    </recommendedName>
</protein>